<comment type="pathway">
    <text evidence="2">Porphyrin-containing compound metabolism.</text>
</comment>
<name>X1N0X5_9ZZZZ</name>
<evidence type="ECO:0000256" key="1">
    <source>
        <dbReference type="ARBA" id="ARBA00023239"/>
    </source>
</evidence>
<evidence type="ECO:0000259" key="6">
    <source>
        <dbReference type="Pfam" id="PF17805"/>
    </source>
</evidence>
<dbReference type="InterPro" id="IPR040523">
    <property type="entry name" value="AsnC_trans_reg2"/>
</dbReference>
<dbReference type="Gene3D" id="1.10.10.10">
    <property type="entry name" value="Winged helix-like DNA-binding domain superfamily/Winged helix DNA-binding domain"/>
    <property type="match status" value="1"/>
</dbReference>
<sequence length="119" mass="13925">MENMKKLDYIDKKLLNILQSDFPIVEKPFEDIAVSLNTTEKDVIQRIRLLKYENKIIRQIGPVFNTNSLGYNRSLAAFKVSEENIDRVAEIVNRHPGVSHNYKRDCEYNLWFTIAVPPE</sequence>
<feature type="non-terminal residue" evidence="8">
    <location>
        <position position="119"/>
    </location>
</feature>
<evidence type="ECO:0000313" key="8">
    <source>
        <dbReference type="EMBL" id="GAI37672.1"/>
    </source>
</evidence>
<dbReference type="InterPro" id="IPR053953">
    <property type="entry name" value="NirdL-like_HTH"/>
</dbReference>
<dbReference type="PANTHER" id="PTHR43413">
    <property type="entry name" value="TRANSCRIPTIONAL REGULATOR, ASNC FAMILY"/>
    <property type="match status" value="1"/>
</dbReference>
<dbReference type="EMBL" id="BARV01026150">
    <property type="protein sequence ID" value="GAI37672.1"/>
    <property type="molecule type" value="Genomic_DNA"/>
</dbReference>
<dbReference type="AlphaFoldDB" id="X1N0X5"/>
<dbReference type="SMART" id="SM00344">
    <property type="entry name" value="HTH_ASNC"/>
    <property type="match status" value="1"/>
</dbReference>
<comment type="catalytic activity">
    <reaction evidence="5">
        <text>siroheme + 2 H(+) = 12,18-didecarboxysiroheme + 2 CO2</text>
        <dbReference type="Rhea" id="RHEA:19093"/>
        <dbReference type="ChEBI" id="CHEBI:15378"/>
        <dbReference type="ChEBI" id="CHEBI:16526"/>
        <dbReference type="ChEBI" id="CHEBI:60052"/>
        <dbReference type="ChEBI" id="CHEBI:140497"/>
        <dbReference type="EC" id="4.1.1.111"/>
    </reaction>
</comment>
<organism evidence="8">
    <name type="scientific">marine sediment metagenome</name>
    <dbReference type="NCBI Taxonomy" id="412755"/>
    <lineage>
        <taxon>unclassified sequences</taxon>
        <taxon>metagenomes</taxon>
        <taxon>ecological metagenomes</taxon>
    </lineage>
</organism>
<dbReference type="Gene3D" id="3.30.70.3460">
    <property type="match status" value="1"/>
</dbReference>
<evidence type="ECO:0000256" key="2">
    <source>
        <dbReference type="ARBA" id="ARBA00023444"/>
    </source>
</evidence>
<protein>
    <recommendedName>
        <fullName evidence="4">siroheme decarboxylase</fullName>
        <ecNumber evidence="4">4.1.1.111</ecNumber>
    </recommendedName>
</protein>
<dbReference type="EC" id="4.1.1.111" evidence="4"/>
<dbReference type="Pfam" id="PF22451">
    <property type="entry name" value="NirdL-like_HTH"/>
    <property type="match status" value="1"/>
</dbReference>
<dbReference type="InterPro" id="IPR019888">
    <property type="entry name" value="Tscrpt_reg_AsnC-like"/>
</dbReference>
<feature type="domain" description="Siroheme decarboxylase AsnC-like ligand binding" evidence="6">
    <location>
        <begin position="69"/>
        <end position="117"/>
    </location>
</feature>
<evidence type="ECO:0000256" key="5">
    <source>
        <dbReference type="ARBA" id="ARBA00048470"/>
    </source>
</evidence>
<evidence type="ECO:0000256" key="4">
    <source>
        <dbReference type="ARBA" id="ARBA00023471"/>
    </source>
</evidence>
<evidence type="ECO:0000259" key="7">
    <source>
        <dbReference type="Pfam" id="PF22451"/>
    </source>
</evidence>
<dbReference type="GO" id="GO:0016829">
    <property type="term" value="F:lyase activity"/>
    <property type="evidence" value="ECO:0007669"/>
    <property type="project" value="UniProtKB-KW"/>
</dbReference>
<proteinExistence type="inferred from homology"/>
<feature type="domain" description="Siroheme decarboxylase NirL-like HTH" evidence="7">
    <location>
        <begin position="11"/>
        <end position="58"/>
    </location>
</feature>
<reference evidence="8" key="1">
    <citation type="journal article" date="2014" name="Front. Microbiol.">
        <title>High frequency of phylogenetically diverse reductive dehalogenase-homologous genes in deep subseafloor sedimentary metagenomes.</title>
        <authorList>
            <person name="Kawai M."/>
            <person name="Futagami T."/>
            <person name="Toyoda A."/>
            <person name="Takaki Y."/>
            <person name="Nishi S."/>
            <person name="Hori S."/>
            <person name="Arai W."/>
            <person name="Tsubouchi T."/>
            <person name="Morono Y."/>
            <person name="Uchiyama I."/>
            <person name="Ito T."/>
            <person name="Fujiyama A."/>
            <person name="Inagaki F."/>
            <person name="Takami H."/>
        </authorList>
    </citation>
    <scope>NUCLEOTIDE SEQUENCE</scope>
    <source>
        <strain evidence="8">Expedition CK06-06</strain>
    </source>
</reference>
<comment type="caution">
    <text evidence="8">The sequence shown here is derived from an EMBL/GenBank/DDBJ whole genome shotgun (WGS) entry which is preliminary data.</text>
</comment>
<gene>
    <name evidence="8" type="ORF">S06H3_42311</name>
</gene>
<dbReference type="Pfam" id="PF17805">
    <property type="entry name" value="AsnC_trans_reg2"/>
    <property type="match status" value="1"/>
</dbReference>
<accession>X1N0X5</accession>
<dbReference type="InterPro" id="IPR036388">
    <property type="entry name" value="WH-like_DNA-bd_sf"/>
</dbReference>
<dbReference type="PANTHER" id="PTHR43413:SF1">
    <property type="entry name" value="SIROHEME DECARBOXYLASE NIRL SUBUNIT"/>
    <property type="match status" value="1"/>
</dbReference>
<comment type="similarity">
    <text evidence="3">Belongs to the Ahb/Nir family.</text>
</comment>
<evidence type="ECO:0000256" key="3">
    <source>
        <dbReference type="ARBA" id="ARBA00023457"/>
    </source>
</evidence>
<dbReference type="InterPro" id="IPR050684">
    <property type="entry name" value="HTH-Siroheme_Decarb"/>
</dbReference>
<keyword evidence="1" id="KW-0456">Lyase</keyword>